<dbReference type="EMBL" id="CAACVJ010000118">
    <property type="protein sequence ID" value="VEP13572.1"/>
    <property type="molecule type" value="Genomic_DNA"/>
</dbReference>
<dbReference type="NCBIfam" id="TIGR03609">
    <property type="entry name" value="S_layer_CsaB"/>
    <property type="match status" value="1"/>
</dbReference>
<sequence length="361" mass="39929">MIDAQGRIMQKLKNMKALLCGYYGKGNGGDEALLVSLLQMLPEDIQPIVLSGNPQETRKLYNVESCPRTSTFAVWQAIQKSDFFIWGGGSLMQDATSIASPIYYAGLMALAQQQGLKTIAWAQGIGPLNKSFSKWMTRNVLQGCSAVSVRDRASAKLLADWQMSPIIAPDPVWALESIAVDDILLASDVPKIAVTLRSHPLLTTKRLNSIAAALKAFQEQTSTHILLIPFQPEQDLAIAKTLHQVLENQSQIISLKDPRKLKGLFENVAMTIGMRLHSLIMAAAENSRCFALSYDPKVSQLMAEYQIPGWELSDLPEDTAKITQTWIDNYTNPNPLETATIKSIKDRALIHREVLLNGLQN</sequence>
<feature type="domain" description="Polysaccharide pyruvyl transferase" evidence="1">
    <location>
        <begin position="27"/>
        <end position="296"/>
    </location>
</feature>
<dbReference type="AlphaFoldDB" id="A0A563VQ27"/>
<reference evidence="2 3" key="1">
    <citation type="submission" date="2019-01" db="EMBL/GenBank/DDBJ databases">
        <authorList>
            <person name="Brito A."/>
        </authorList>
    </citation>
    <scope>NUCLEOTIDE SEQUENCE [LARGE SCALE GENOMIC DNA]</scope>
    <source>
        <strain evidence="2">1</strain>
    </source>
</reference>
<evidence type="ECO:0000313" key="2">
    <source>
        <dbReference type="EMBL" id="VEP13572.1"/>
    </source>
</evidence>
<gene>
    <name evidence="2" type="ORF">H1P_2040006</name>
</gene>
<keyword evidence="2" id="KW-0808">Transferase</keyword>
<accession>A0A563VQ27</accession>
<dbReference type="InterPro" id="IPR007345">
    <property type="entry name" value="Polysacch_pyruvyl_Trfase"/>
</dbReference>
<name>A0A563VQ27_9CYAN</name>
<keyword evidence="3" id="KW-1185">Reference proteome</keyword>
<dbReference type="InterPro" id="IPR019896">
    <property type="entry name" value="Polysacch_pyruvyl_Trfase_CsaB"/>
</dbReference>
<dbReference type="Pfam" id="PF04230">
    <property type="entry name" value="PS_pyruv_trans"/>
    <property type="match status" value="1"/>
</dbReference>
<dbReference type="GO" id="GO:0016740">
    <property type="term" value="F:transferase activity"/>
    <property type="evidence" value="ECO:0007669"/>
    <property type="project" value="UniProtKB-KW"/>
</dbReference>
<dbReference type="Proteomes" id="UP000320055">
    <property type="component" value="Unassembled WGS sequence"/>
</dbReference>
<evidence type="ECO:0000313" key="3">
    <source>
        <dbReference type="Proteomes" id="UP000320055"/>
    </source>
</evidence>
<proteinExistence type="predicted"/>
<dbReference type="PANTHER" id="PTHR36836">
    <property type="entry name" value="COLANIC ACID BIOSYNTHESIS PROTEIN WCAK"/>
    <property type="match status" value="1"/>
</dbReference>
<evidence type="ECO:0000259" key="1">
    <source>
        <dbReference type="Pfam" id="PF04230"/>
    </source>
</evidence>
<organism evidence="2 3">
    <name type="scientific">Hyella patelloides LEGE 07179</name>
    <dbReference type="NCBI Taxonomy" id="945734"/>
    <lineage>
        <taxon>Bacteria</taxon>
        <taxon>Bacillati</taxon>
        <taxon>Cyanobacteriota</taxon>
        <taxon>Cyanophyceae</taxon>
        <taxon>Pleurocapsales</taxon>
        <taxon>Hyellaceae</taxon>
        <taxon>Hyella</taxon>
    </lineage>
</organism>
<dbReference type="PANTHER" id="PTHR36836:SF1">
    <property type="entry name" value="COLANIC ACID BIOSYNTHESIS PROTEIN WCAK"/>
    <property type="match status" value="1"/>
</dbReference>
<protein>
    <submittedName>
        <fullName evidence="2">Polysaccharide pyruvyl transferase CsaB</fullName>
    </submittedName>
</protein>